<organism evidence="5">
    <name type="scientific">bioreactor metagenome</name>
    <dbReference type="NCBI Taxonomy" id="1076179"/>
    <lineage>
        <taxon>unclassified sequences</taxon>
        <taxon>metagenomes</taxon>
        <taxon>ecological metagenomes</taxon>
    </lineage>
</organism>
<evidence type="ECO:0000256" key="3">
    <source>
        <dbReference type="ARBA" id="ARBA00022475"/>
    </source>
</evidence>
<evidence type="ECO:0000313" key="5">
    <source>
        <dbReference type="EMBL" id="MPN25221.1"/>
    </source>
</evidence>
<sequence>MGVGWMCLVAAEMFGVSSSGLGYQLWHNYYLHRMNFVLVYMLLLGFIGLFIDRFFRHYVDSKLLRWSSGTVV</sequence>
<comment type="caution">
    <text evidence="5">The sequence shown here is derived from an EMBL/GenBank/DDBJ whole genome shotgun (WGS) entry which is preliminary data.</text>
</comment>
<keyword evidence="4" id="KW-0812">Transmembrane</keyword>
<accession>A0A645GE72</accession>
<keyword evidence="4" id="KW-1133">Transmembrane helix</keyword>
<dbReference type="EMBL" id="VSSQ01074314">
    <property type="protein sequence ID" value="MPN25221.1"/>
    <property type="molecule type" value="Genomic_DNA"/>
</dbReference>
<keyword evidence="2" id="KW-0813">Transport</keyword>
<dbReference type="AlphaFoldDB" id="A0A645GE72"/>
<dbReference type="PANTHER" id="PTHR30151">
    <property type="entry name" value="ALKANE SULFONATE ABC TRANSPORTER-RELATED, MEMBRANE SUBUNIT"/>
    <property type="match status" value="1"/>
</dbReference>
<dbReference type="GO" id="GO:0005886">
    <property type="term" value="C:plasma membrane"/>
    <property type="evidence" value="ECO:0007669"/>
    <property type="project" value="UniProtKB-SubCell"/>
</dbReference>
<gene>
    <name evidence="5" type="ORF">SDC9_172628</name>
</gene>
<reference evidence="5" key="1">
    <citation type="submission" date="2019-08" db="EMBL/GenBank/DDBJ databases">
        <authorList>
            <person name="Kucharzyk K."/>
            <person name="Murdoch R.W."/>
            <person name="Higgins S."/>
            <person name="Loffler F."/>
        </authorList>
    </citation>
    <scope>NUCLEOTIDE SEQUENCE</scope>
</reference>
<evidence type="ECO:0008006" key="6">
    <source>
        <dbReference type="Google" id="ProtNLM"/>
    </source>
</evidence>
<keyword evidence="4" id="KW-0472">Membrane</keyword>
<feature type="transmembrane region" description="Helical" evidence="4">
    <location>
        <begin position="34"/>
        <end position="55"/>
    </location>
</feature>
<evidence type="ECO:0000256" key="4">
    <source>
        <dbReference type="SAM" id="Phobius"/>
    </source>
</evidence>
<comment type="subcellular location">
    <subcellularLocation>
        <location evidence="1">Cell membrane</location>
        <topology evidence="1">Multi-pass membrane protein</topology>
    </subcellularLocation>
</comment>
<evidence type="ECO:0000256" key="2">
    <source>
        <dbReference type="ARBA" id="ARBA00022448"/>
    </source>
</evidence>
<name>A0A645GE72_9ZZZZ</name>
<proteinExistence type="predicted"/>
<protein>
    <recommendedName>
        <fullName evidence="6">Aliphatic sulfonates transport permease protein SsuC</fullName>
    </recommendedName>
</protein>
<dbReference type="PANTHER" id="PTHR30151:SF0">
    <property type="entry name" value="ABC TRANSPORTER PERMEASE PROTEIN MJ0413-RELATED"/>
    <property type="match status" value="1"/>
</dbReference>
<keyword evidence="3" id="KW-1003">Cell membrane</keyword>
<evidence type="ECO:0000256" key="1">
    <source>
        <dbReference type="ARBA" id="ARBA00004651"/>
    </source>
</evidence>